<organism evidence="3 5">
    <name type="scientific">Streptococcus mitis</name>
    <dbReference type="NCBI Taxonomy" id="28037"/>
    <lineage>
        <taxon>Bacteria</taxon>
        <taxon>Bacillati</taxon>
        <taxon>Bacillota</taxon>
        <taxon>Bacilli</taxon>
        <taxon>Lactobacillales</taxon>
        <taxon>Streptococcaceae</taxon>
        <taxon>Streptococcus</taxon>
        <taxon>Streptococcus mitis group</taxon>
    </lineage>
</organism>
<feature type="transmembrane region" description="Helical" evidence="1">
    <location>
        <begin position="111"/>
        <end position="132"/>
    </location>
</feature>
<evidence type="ECO:0000313" key="4">
    <source>
        <dbReference type="EMBL" id="ORP06587.1"/>
    </source>
</evidence>
<gene>
    <name evidence="4" type="ORF">B7694_02040</name>
    <name evidence="3" type="ORF">B7698_03395</name>
</gene>
<sequence length="591" mass="70237">MEKNYIKLEKIDTSTAAKNFADLLKENKTYFLNGNWGSGKSTFLKDINDTKQVKLVTIDFWRLNDSRSTLETVFANLHPFVYWGLRLIVILCIALSILMTNVVDLGLSAYVPNWVVLFAGVIALIVAIHQFLKIKSDGIYSWLLTRKYFSFKRKVLVVDDFDRMTNIQQEASYKLFSLLNGKLPIIFVGDIELLHRNDNNYLSKIIDRRFDIPYVLHPMKIWGDYFEQLEERFKIKLSDGFKRVFIMDDKNLRDRERFNDYVNLELIGRDKKEYVQIEQQLVVLYLYLYYQEAYKSLKNGRKGIEIDSNKLWLIKELQNILFEKNDLYPVCYRSNCEAYFINEIPSNRKIDELILIINNKKQLSPEILNNQQDFFDYIKNFENLTENEQELLFQQTLELSKLGKNNMLMDIIIQKKVKKEVPDYNPSLISTKVIDDVADFLRYKLSEEDLSEIFYFIIKHKIFQYFHFRDSQIGEELYSKIEYFNRKAQILLIYIYSHNIEERFSEWSNELLQKIENLDTENFLAFLLQIGCIVNSQDSSNEFHTANRTYTTNFNNLVGDFDKARSVEIFKSFYNRLMKLNNEGYVIKDPE</sequence>
<dbReference type="Proteomes" id="UP000193367">
    <property type="component" value="Unassembled WGS sequence"/>
</dbReference>
<evidence type="ECO:0000313" key="5">
    <source>
        <dbReference type="Proteomes" id="UP000193367"/>
    </source>
</evidence>
<evidence type="ECO:0000259" key="2">
    <source>
        <dbReference type="Pfam" id="PF07693"/>
    </source>
</evidence>
<feature type="transmembrane region" description="Helical" evidence="1">
    <location>
        <begin position="80"/>
        <end position="99"/>
    </location>
</feature>
<keyword evidence="1" id="KW-1133">Transmembrane helix</keyword>
<reference evidence="5 6" key="1">
    <citation type="journal article" date="2016" name="Eur. J. Clin. Microbiol. Infect. Dis.">
        <title>Whole genome sequencing as a tool for phylogenetic analysis of clinical strains of Mitis group streptococci.</title>
        <authorList>
            <person name="Rasmussen L.H."/>
            <person name="Dargis R."/>
            <person name="Hojholt K."/>
            <person name="Christensen J.J."/>
            <person name="Skovgaard O."/>
            <person name="Justesen U.S."/>
            <person name="Rosenvinge F.S."/>
            <person name="Moser C."/>
            <person name="Lukjancenko O."/>
            <person name="Rasmussen S."/>
            <person name="Nielsen X.C."/>
        </authorList>
    </citation>
    <scope>NUCLEOTIDE SEQUENCE [LARGE SCALE GENOMIC DNA]</scope>
    <source>
        <strain evidence="4 6">OD_310347_11</strain>
        <strain evidence="3 5">RH_17439_08</strain>
    </source>
</reference>
<accession>A0A1X1K8M7</accession>
<evidence type="ECO:0000313" key="3">
    <source>
        <dbReference type="EMBL" id="ORO95782.1"/>
    </source>
</evidence>
<dbReference type="Gene3D" id="3.40.50.300">
    <property type="entry name" value="P-loop containing nucleotide triphosphate hydrolases"/>
    <property type="match status" value="1"/>
</dbReference>
<evidence type="ECO:0000256" key="1">
    <source>
        <dbReference type="SAM" id="Phobius"/>
    </source>
</evidence>
<dbReference type="Proteomes" id="UP000193505">
    <property type="component" value="Unassembled WGS sequence"/>
</dbReference>
<dbReference type="InterPro" id="IPR027417">
    <property type="entry name" value="P-loop_NTPase"/>
</dbReference>
<dbReference type="EMBL" id="NCVH01000029">
    <property type="protein sequence ID" value="ORO95782.1"/>
    <property type="molecule type" value="Genomic_DNA"/>
</dbReference>
<feature type="domain" description="KAP NTPase" evidence="2">
    <location>
        <begin position="16"/>
        <end position="168"/>
    </location>
</feature>
<proteinExistence type="predicted"/>
<dbReference type="RefSeq" id="WP_020903014.1">
    <property type="nucleotide sequence ID" value="NZ_CAMHZC010000007.1"/>
</dbReference>
<dbReference type="EMBL" id="NCVL01000006">
    <property type="protein sequence ID" value="ORP06587.1"/>
    <property type="molecule type" value="Genomic_DNA"/>
</dbReference>
<reference evidence="3" key="2">
    <citation type="submission" date="2017-04" db="EMBL/GenBank/DDBJ databases">
        <authorList>
            <person name="Afonso C.L."/>
            <person name="Miller P.J."/>
            <person name="Scott M.A."/>
            <person name="Spackman E."/>
            <person name="Goraichik I."/>
            <person name="Dimitrov K.M."/>
            <person name="Suarez D.L."/>
            <person name="Swayne D.E."/>
        </authorList>
    </citation>
    <scope>NUCLEOTIDE SEQUENCE</scope>
    <source>
        <strain evidence="4">OD_310347_11</strain>
        <strain evidence="3">RH_17439_08</strain>
    </source>
</reference>
<comment type="caution">
    <text evidence="3">The sequence shown here is derived from an EMBL/GenBank/DDBJ whole genome shotgun (WGS) entry which is preliminary data.</text>
</comment>
<dbReference type="SUPFAM" id="SSF52540">
    <property type="entry name" value="P-loop containing nucleoside triphosphate hydrolases"/>
    <property type="match status" value="1"/>
</dbReference>
<protein>
    <submittedName>
        <fullName evidence="3">NTPase</fullName>
    </submittedName>
</protein>
<dbReference type="Pfam" id="PF07693">
    <property type="entry name" value="KAP_NTPase"/>
    <property type="match status" value="1"/>
</dbReference>
<evidence type="ECO:0000313" key="6">
    <source>
        <dbReference type="Proteomes" id="UP000193505"/>
    </source>
</evidence>
<dbReference type="AlphaFoldDB" id="A0A1X1K8M7"/>
<keyword evidence="1" id="KW-0812">Transmembrane</keyword>
<name>A0A1X1K8M7_STRMT</name>
<keyword evidence="1" id="KW-0472">Membrane</keyword>
<dbReference type="InterPro" id="IPR011646">
    <property type="entry name" value="KAP_P-loop"/>
</dbReference>